<protein>
    <recommendedName>
        <fullName evidence="7">Beta-1,6-galactofuranosyltransferase WbbI</fullName>
    </recommendedName>
</protein>
<dbReference type="AlphaFoldDB" id="A0A7G5MRV3"/>
<evidence type="ECO:0000313" key="6">
    <source>
        <dbReference type="Proteomes" id="UP000515789"/>
    </source>
</evidence>
<dbReference type="Pfam" id="PF26334">
    <property type="entry name" value="Gtf3_N"/>
    <property type="match status" value="1"/>
</dbReference>
<evidence type="ECO:0000313" key="5">
    <source>
        <dbReference type="EMBL" id="QMW77346.1"/>
    </source>
</evidence>
<sequence>MGKYILSVVGANGQNNAGSKAGNDVLRVSQECGYKLIPLYESNQVRTRVQDIISGVIATYSFRNKLVDGDIVLMQYPLNRLLMKNIFRILKRCKSNIRIATLIHDIDYLRDIPLGDKGVDGMKVLELSLLGSSDYLICHNPFMIWTLQKENLSVEYISLDLFDYLYDGTPATISEDKSTVIVAGNLLESKAGYLYQIKKDKHKFALSLYGSNYAVDKMQMDNATYHGSFKPDELIANLYGAYGLVWDGNSTETCSGSYGKYLRINNPHKVSLYIAAGIPVVIWKEAALCSFIEENALGFGISSLDELGEALKSHEHLYQSYRNNVLNMKEKVCSGGFLKDALVQIDRME</sequence>
<accession>A0A7G5MRV3</accession>
<reference evidence="5 6" key="1">
    <citation type="submission" date="2019-04" db="EMBL/GenBank/DDBJ databases">
        <authorList>
            <person name="Schori C."/>
            <person name="Ahrens C."/>
        </authorList>
    </citation>
    <scope>NUCLEOTIDE SEQUENCE [LARGE SCALE GENOMIC DNA]</scope>
    <source>
        <strain evidence="5 6">DSM 2950</strain>
    </source>
</reference>
<dbReference type="InterPro" id="IPR058591">
    <property type="entry name" value="Gtf3_N"/>
</dbReference>
<feature type="domain" description="Glucosyltransferase 3-like C-terminal" evidence="4">
    <location>
        <begin position="180"/>
        <end position="344"/>
    </location>
</feature>
<dbReference type="Proteomes" id="UP000515789">
    <property type="component" value="Chromosome"/>
</dbReference>
<proteinExistence type="predicted"/>
<dbReference type="Gene3D" id="3.40.50.2000">
    <property type="entry name" value="Glycogen Phosphorylase B"/>
    <property type="match status" value="2"/>
</dbReference>
<organism evidence="5 6">
    <name type="scientific">Blautia producta</name>
    <dbReference type="NCBI Taxonomy" id="33035"/>
    <lineage>
        <taxon>Bacteria</taxon>
        <taxon>Bacillati</taxon>
        <taxon>Bacillota</taxon>
        <taxon>Clostridia</taxon>
        <taxon>Lachnospirales</taxon>
        <taxon>Lachnospiraceae</taxon>
        <taxon>Blautia</taxon>
    </lineage>
</organism>
<evidence type="ECO:0000259" key="3">
    <source>
        <dbReference type="Pfam" id="PF26334"/>
    </source>
</evidence>
<evidence type="ECO:0000259" key="4">
    <source>
        <dbReference type="Pfam" id="PF26337"/>
    </source>
</evidence>
<keyword evidence="2" id="KW-0175">Coiled coil</keyword>
<evidence type="ECO:0008006" key="7">
    <source>
        <dbReference type="Google" id="ProtNLM"/>
    </source>
</evidence>
<evidence type="ECO:0000256" key="2">
    <source>
        <dbReference type="SAM" id="Coils"/>
    </source>
</evidence>
<dbReference type="GeneID" id="75055377"/>
<feature type="coiled-coil region" evidence="2">
    <location>
        <begin position="304"/>
        <end position="331"/>
    </location>
</feature>
<dbReference type="RefSeq" id="WP_018598579.1">
    <property type="nucleotide sequence ID" value="NZ_AP031416.1"/>
</dbReference>
<dbReference type="EMBL" id="CP039126">
    <property type="protein sequence ID" value="QMW77346.1"/>
    <property type="molecule type" value="Genomic_DNA"/>
</dbReference>
<feature type="domain" description="Glucosyltransferase 3-like N-terminal" evidence="3">
    <location>
        <begin position="5"/>
        <end position="160"/>
    </location>
</feature>
<dbReference type="Pfam" id="PF26337">
    <property type="entry name" value="Gtf3_C"/>
    <property type="match status" value="1"/>
</dbReference>
<keyword evidence="1" id="KW-0808">Transferase</keyword>
<name>A0A7G5MRV3_9FIRM</name>
<dbReference type="PIRSF" id="PIRSF007023">
    <property type="entry name" value="UDP-Galf_transf"/>
    <property type="match status" value="1"/>
</dbReference>
<gene>
    <name evidence="5" type="ORF">E5259_06930</name>
</gene>
<evidence type="ECO:0000256" key="1">
    <source>
        <dbReference type="ARBA" id="ARBA00022679"/>
    </source>
</evidence>
<dbReference type="InterPro" id="IPR058592">
    <property type="entry name" value="Gtf3_C"/>
</dbReference>